<dbReference type="SUPFAM" id="SSF53448">
    <property type="entry name" value="Nucleotide-diphospho-sugar transferases"/>
    <property type="match status" value="1"/>
</dbReference>
<accession>A0ABY2SLX8</accession>
<dbReference type="EMBL" id="SZPQ01000010">
    <property type="protein sequence ID" value="TKI06771.1"/>
    <property type="molecule type" value="Genomic_DNA"/>
</dbReference>
<evidence type="ECO:0000256" key="1">
    <source>
        <dbReference type="SAM" id="MobiDB-lite"/>
    </source>
</evidence>
<dbReference type="Proteomes" id="UP000305202">
    <property type="component" value="Unassembled WGS sequence"/>
</dbReference>
<gene>
    <name evidence="2" type="ORF">FCN80_09260</name>
</gene>
<organism evidence="2 3">
    <name type="scientific">Martelella alba</name>
    <dbReference type="NCBI Taxonomy" id="2590451"/>
    <lineage>
        <taxon>Bacteria</taxon>
        <taxon>Pseudomonadati</taxon>
        <taxon>Pseudomonadota</taxon>
        <taxon>Alphaproteobacteria</taxon>
        <taxon>Hyphomicrobiales</taxon>
        <taxon>Aurantimonadaceae</taxon>
        <taxon>Martelella</taxon>
    </lineage>
</organism>
<evidence type="ECO:0008006" key="4">
    <source>
        <dbReference type="Google" id="ProtNLM"/>
    </source>
</evidence>
<evidence type="ECO:0000313" key="2">
    <source>
        <dbReference type="EMBL" id="TKI06771.1"/>
    </source>
</evidence>
<feature type="region of interest" description="Disordered" evidence="1">
    <location>
        <begin position="100"/>
        <end position="146"/>
    </location>
</feature>
<comment type="caution">
    <text evidence="2">The sequence shown here is derived from an EMBL/GenBank/DDBJ whole genome shotgun (WGS) entry which is preliminary data.</text>
</comment>
<protein>
    <recommendedName>
        <fullName evidence="4">Glycosyl transferase-like sugar-binding protein</fullName>
    </recommendedName>
</protein>
<keyword evidence="3" id="KW-1185">Reference proteome</keyword>
<evidence type="ECO:0000313" key="3">
    <source>
        <dbReference type="Proteomes" id="UP000305202"/>
    </source>
</evidence>
<name>A0ABY2SLX8_9HYPH</name>
<dbReference type="Gene3D" id="3.90.550.20">
    <property type="match status" value="1"/>
</dbReference>
<reference evidence="2 3" key="1">
    <citation type="submission" date="2019-04" db="EMBL/GenBank/DDBJ databases">
        <authorList>
            <person name="Li M."/>
            <person name="Gao C."/>
        </authorList>
    </citation>
    <scope>NUCLEOTIDE SEQUENCE [LARGE SCALE GENOMIC DNA]</scope>
    <source>
        <strain evidence="2 3">BGMRC 2031</strain>
    </source>
</reference>
<proteinExistence type="predicted"/>
<sequence length="1432" mass="159382">MMKSDATAIYRRNIGRHYNRTHSYRSDRQAVKTLAAMADCPGDSFARCRAHLILQLVVMATNSTQSCWLPHRPSSDGASGERAGNDGCLPLSAKARPIASAFSGGPNTPGRHDGDVRGHVRPAQGSVVDGKPRRPKPPTGAPPQVARSVKVVNRRHEAGAFDLSPGGGGLLRMGASLSQFIARLGGRLDKLTTFPTVAATQFPDVSAEEKERIIDIGGAEFHSQARAIAIRHDQNVAMAEFLRQYLNAPAANVSSARLVDAAFRYLNAWDNNPAEPARVLLDAMAYYAGDDKTPIPPALAWDVLRRWLHVNVLGETFLDYFIGETAGLLDRRTTTWAQMGEWLHNTTTDYVRRHFAAHAPADNALLAERLWRVLILQELPILNGWRENGGLTDEPDDFTLGDAQAGWLFARYNGLDEQTLSRTEAAELGNLIYLQIEAGEAPPQWMLFFQIPAVMWFSRQSDGWHIPAPAARRDIVALLRRYFLAKGRYLEESNPFNALSAAIKGYRTRPQLAEAIINATCPSLSVGQYLLDITAFCRDMAPHIMPEYPSSFGLGGAEGDNNGDGGFFLFNLRWQKQEYPLPNIDALFSAQNDAIGKKYAIVDRLLLVSALNGIFSLDDNYWNTRQVDSILVEPVRNQPRFGLKYCSKLFHKGSISRYFFDERQHTLISAPNVELFTIHWQDTVSLYALTMDDIGYAVKAIAELDSARLRHSAQQPYSHCLRTGKVLKERRQTAPDFVDTLAAAHTQVFVEGLRAQGYHKHVLHAARDFLLSLLPFYSCVDGVKTDPLGETLFDCGMDIVSLLPVLGPLSKMTGQTGTVFIRGLQKTGREALMMMAARKSLGNIAATSVKNIAAHSLMPASRSLTLEQTMALAGEIVRFIDPGFELLGFAGKNAIQRIISLNDAMGTGLPGIGAMLRRLRHVSSSFPSTPRSWAFLARYAGGDKRVGIVRIPGQRHRGREIFAIKNLDSGMVFGPKLYLSKTGKLKMIPLAFRQRLKNLRQQGLGGRGAPRAAARWNAGAGGQGERAGTSRVAESVITHRAAQGDTGYGLSVDKNVITGDLDGQTVSLIFDLSHNVYYPRIGKTMIHFMIDEPYHNPLILNSAGLLEKWRQPNLIPASLAAQAEGIRLLGIELDWARSPLSIDEEKKRDIPRKITSIWLGDKDIPEEILRSLQNNAVRAREGNKPYRFKLYLSSQSQKAFERNLEALITKAKDVVVRNLEHSDYFIAFRKTKYYEQYLSAIRGNKGVATNFASACDILRIDLVNRRGGLYLDADDMLISPPAATELKTTSEGLVLSTPVFHSVMRVSGKYPNSNWGTHAGNPTLWKMMEESYQRYSQNKDIYLYRPPESDMEAFSRYAARVSYVGGPDLLNFIIDRFLPCEKQTREALKLYHLPIVMERETYHRLLSFIDRGVCALKEVVDIGNAHSWRFTR</sequence>
<dbReference type="InterPro" id="IPR029044">
    <property type="entry name" value="Nucleotide-diphossugar_trans"/>
</dbReference>